<dbReference type="STRING" id="947013.SAMN04488109_4127"/>
<keyword evidence="3" id="KW-1185">Reference proteome</keyword>
<evidence type="ECO:0000256" key="1">
    <source>
        <dbReference type="SAM" id="Phobius"/>
    </source>
</evidence>
<evidence type="ECO:0000313" key="3">
    <source>
        <dbReference type="Proteomes" id="UP000184212"/>
    </source>
</evidence>
<dbReference type="EMBL" id="FQWQ01000003">
    <property type="protein sequence ID" value="SHH51085.1"/>
    <property type="molecule type" value="Genomic_DNA"/>
</dbReference>
<keyword evidence="1" id="KW-0812">Transmembrane</keyword>
<feature type="transmembrane region" description="Helical" evidence="1">
    <location>
        <begin position="250"/>
        <end position="267"/>
    </location>
</feature>
<feature type="transmembrane region" description="Helical" evidence="1">
    <location>
        <begin position="220"/>
        <end position="238"/>
    </location>
</feature>
<evidence type="ECO:0008006" key="4">
    <source>
        <dbReference type="Google" id="ProtNLM"/>
    </source>
</evidence>
<dbReference type="Proteomes" id="UP000184212">
    <property type="component" value="Unassembled WGS sequence"/>
</dbReference>
<proteinExistence type="predicted"/>
<dbReference type="RefSeq" id="WP_073137778.1">
    <property type="nucleotide sequence ID" value="NZ_FQWQ01000003.1"/>
</dbReference>
<reference evidence="2 3" key="1">
    <citation type="submission" date="2016-11" db="EMBL/GenBank/DDBJ databases">
        <authorList>
            <person name="Jaros S."/>
            <person name="Januszkiewicz K."/>
            <person name="Wedrychowicz H."/>
        </authorList>
    </citation>
    <scope>NUCLEOTIDE SEQUENCE [LARGE SCALE GENOMIC DNA]</scope>
    <source>
        <strain evidence="2 3">DSM 24574</strain>
    </source>
</reference>
<name>A0A1M5TJV4_9BACT</name>
<feature type="transmembrane region" description="Helical" evidence="1">
    <location>
        <begin position="153"/>
        <end position="170"/>
    </location>
</feature>
<dbReference type="OrthoDB" id="3862418at2"/>
<feature type="transmembrane region" description="Helical" evidence="1">
    <location>
        <begin position="198"/>
        <end position="214"/>
    </location>
</feature>
<sequence length="428" mass="48521">MDVFFAIINVGFLLFVAFRLWRNEPAILKPFFWPGLIVKCLAGMALGALYKYHYGLGDTLAYFDDGTHLATLARTDPATYLQFLWSGDESFPVWNNLNLQEPRALFMAKITSIANLFTHDNYWVTSLYFSCVAFFSSWLLVKAVVQMQAAWRNAAVFALLFFPSAVFWSTGLIKEGIAMACLFYVTVIFLKLWQRQRVAWWQGVVTGICLWLGWGLKYYYLAIYFPVISSALVAQFLFSRLHVSVAVKGMLWVVIFVIPLCVATLVHPNFYPERFLEVIASNYEVFHTISQPEDVVEYPGLEATASSMVMNAPRALVAGLFRPFPWEASNGLQMALAWENVGLLILAAAALTNLRKGLASPHRMLVVSVLLYTVLLCVFLALSTPNYGTLARYRVGFLPFFVLLISIENPLVNRATRFIERSWARLVR</sequence>
<feature type="transmembrane region" description="Helical" evidence="1">
    <location>
        <begin position="122"/>
        <end position="141"/>
    </location>
</feature>
<feature type="transmembrane region" description="Helical" evidence="1">
    <location>
        <begin position="31"/>
        <end position="50"/>
    </location>
</feature>
<dbReference type="AlphaFoldDB" id="A0A1M5TJV4"/>
<evidence type="ECO:0000313" key="2">
    <source>
        <dbReference type="EMBL" id="SHH51085.1"/>
    </source>
</evidence>
<organism evidence="2 3">
    <name type="scientific">Chryseolinea serpens</name>
    <dbReference type="NCBI Taxonomy" id="947013"/>
    <lineage>
        <taxon>Bacteria</taxon>
        <taxon>Pseudomonadati</taxon>
        <taxon>Bacteroidota</taxon>
        <taxon>Cytophagia</taxon>
        <taxon>Cytophagales</taxon>
        <taxon>Fulvivirgaceae</taxon>
        <taxon>Chryseolinea</taxon>
    </lineage>
</organism>
<keyword evidence="1" id="KW-0472">Membrane</keyword>
<protein>
    <recommendedName>
        <fullName evidence="4">Dolichyl-phosphate-mannose-protein mannosyltransferase</fullName>
    </recommendedName>
</protein>
<gene>
    <name evidence="2" type="ORF">SAMN04488109_4127</name>
</gene>
<feature type="transmembrane region" description="Helical" evidence="1">
    <location>
        <begin position="176"/>
        <end position="193"/>
    </location>
</feature>
<feature type="transmembrane region" description="Helical" evidence="1">
    <location>
        <begin position="6"/>
        <end position="22"/>
    </location>
</feature>
<feature type="transmembrane region" description="Helical" evidence="1">
    <location>
        <begin position="395"/>
        <end position="412"/>
    </location>
</feature>
<feature type="transmembrane region" description="Helical" evidence="1">
    <location>
        <begin position="364"/>
        <end position="383"/>
    </location>
</feature>
<feature type="transmembrane region" description="Helical" evidence="1">
    <location>
        <begin position="332"/>
        <end position="352"/>
    </location>
</feature>
<accession>A0A1M5TJV4</accession>
<keyword evidence="1" id="KW-1133">Transmembrane helix</keyword>